<dbReference type="PANTHER" id="PTHR22762">
    <property type="entry name" value="ALPHA-GLUCOSIDASE"/>
    <property type="match status" value="1"/>
</dbReference>
<dbReference type="Pfam" id="PF21365">
    <property type="entry name" value="Glyco_hydro_31_3rd"/>
    <property type="match status" value="1"/>
</dbReference>
<dbReference type="OrthoDB" id="1334205at2759"/>
<evidence type="ECO:0000313" key="12">
    <source>
        <dbReference type="EMBL" id="ODV72191.1"/>
    </source>
</evidence>
<keyword evidence="4 7" id="KW-0378">Hydrolase</keyword>
<dbReference type="GO" id="GO:0090599">
    <property type="term" value="F:alpha-glucosidase activity"/>
    <property type="evidence" value="ECO:0007669"/>
    <property type="project" value="TreeGrafter"/>
</dbReference>
<feature type="domain" description="Glycoside hydrolase family 31 TIM barrel" evidence="9">
    <location>
        <begin position="359"/>
        <end position="684"/>
    </location>
</feature>
<evidence type="ECO:0000259" key="9">
    <source>
        <dbReference type="Pfam" id="PF01055"/>
    </source>
</evidence>
<reference evidence="12 13" key="1">
    <citation type="journal article" date="2016" name="Proc. Natl. Acad. Sci. U.S.A.">
        <title>Comparative genomics of biotechnologically important yeasts.</title>
        <authorList>
            <person name="Riley R."/>
            <person name="Haridas S."/>
            <person name="Wolfe K.H."/>
            <person name="Lopes M.R."/>
            <person name="Hittinger C.T."/>
            <person name="Goeker M."/>
            <person name="Salamov A.A."/>
            <person name="Wisecaver J.H."/>
            <person name="Long T.M."/>
            <person name="Calvey C.H."/>
            <person name="Aerts A.L."/>
            <person name="Barry K.W."/>
            <person name="Choi C."/>
            <person name="Clum A."/>
            <person name="Coughlan A.Y."/>
            <person name="Deshpande S."/>
            <person name="Douglass A.P."/>
            <person name="Hanson S.J."/>
            <person name="Klenk H.-P."/>
            <person name="LaButti K.M."/>
            <person name="Lapidus A."/>
            <person name="Lindquist E.A."/>
            <person name="Lipzen A.M."/>
            <person name="Meier-Kolthoff J.P."/>
            <person name="Ohm R.A."/>
            <person name="Otillar R.P."/>
            <person name="Pangilinan J.L."/>
            <person name="Peng Y."/>
            <person name="Rokas A."/>
            <person name="Rosa C.A."/>
            <person name="Scheuner C."/>
            <person name="Sibirny A.A."/>
            <person name="Slot J.C."/>
            <person name="Stielow J.B."/>
            <person name="Sun H."/>
            <person name="Kurtzman C.P."/>
            <person name="Blackwell M."/>
            <person name="Grigoriev I.V."/>
            <person name="Jeffries T.W."/>
        </authorList>
    </citation>
    <scope>NUCLEOTIDE SEQUENCE [LARGE SCALE GENOMIC DNA]</scope>
    <source>
        <strain evidence="13">ATCC 18201 / CBS 1600 / BCRC 20928 / JCM 3617 / NBRC 0987 / NRRL Y-1542</strain>
    </source>
</reference>
<dbReference type="InterPro" id="IPR013780">
    <property type="entry name" value="Glyco_hydro_b"/>
</dbReference>
<keyword evidence="6 7" id="KW-0326">Glycosidase</keyword>
<evidence type="ECO:0000256" key="7">
    <source>
        <dbReference type="RuleBase" id="RU361185"/>
    </source>
</evidence>
<dbReference type="InterPro" id="IPR000322">
    <property type="entry name" value="Glyco_hydro_31_TIM"/>
</dbReference>
<dbReference type="STRING" id="983966.A0A1E4RYC3"/>
<dbReference type="GeneID" id="30988194"/>
<feature type="domain" description="Glycosyl hydrolase family 31 C-terminal" evidence="11">
    <location>
        <begin position="693"/>
        <end position="778"/>
    </location>
</feature>
<evidence type="ECO:0000259" key="11">
    <source>
        <dbReference type="Pfam" id="PF21365"/>
    </source>
</evidence>
<dbReference type="Gene3D" id="2.60.40.1180">
    <property type="entry name" value="Golgi alpha-mannosidase II"/>
    <property type="match status" value="2"/>
</dbReference>
<feature type="chain" id="PRO_5009162515" evidence="8">
    <location>
        <begin position="20"/>
        <end position="907"/>
    </location>
</feature>
<dbReference type="InterPro" id="IPR048395">
    <property type="entry name" value="Glyco_hydro_31_C"/>
</dbReference>
<dbReference type="GO" id="GO:0006491">
    <property type="term" value="P:N-glycan processing"/>
    <property type="evidence" value="ECO:0007669"/>
    <property type="project" value="TreeGrafter"/>
</dbReference>
<accession>A0A1E4RYC3</accession>
<protein>
    <submittedName>
        <fullName evidence="12">Uncharacterized protein</fullName>
    </submittedName>
</protein>
<dbReference type="SUPFAM" id="SSF51445">
    <property type="entry name" value="(Trans)glycosidases"/>
    <property type="match status" value="1"/>
</dbReference>
<evidence type="ECO:0000256" key="2">
    <source>
        <dbReference type="ARBA" id="ARBA00007806"/>
    </source>
</evidence>
<dbReference type="InterPro" id="IPR025887">
    <property type="entry name" value="Glyco_hydro_31_N_dom"/>
</dbReference>
<dbReference type="AlphaFoldDB" id="A0A1E4RYC3"/>
<dbReference type="OMA" id="TVHQPLW"/>
<dbReference type="RefSeq" id="XP_020069230.1">
    <property type="nucleotide sequence ID" value="XM_020213798.1"/>
</dbReference>
<dbReference type="CDD" id="cd06603">
    <property type="entry name" value="GH31_GANC_GANAB_alpha"/>
    <property type="match status" value="1"/>
</dbReference>
<dbReference type="CDD" id="cd14752">
    <property type="entry name" value="GH31_N"/>
    <property type="match status" value="1"/>
</dbReference>
<gene>
    <name evidence="12" type="ORF">CYBJADRAFT_163766</name>
</gene>
<comment type="pathway">
    <text evidence="1">Glycan metabolism.</text>
</comment>
<evidence type="ECO:0000256" key="6">
    <source>
        <dbReference type="ARBA" id="ARBA00023295"/>
    </source>
</evidence>
<evidence type="ECO:0000256" key="8">
    <source>
        <dbReference type="SAM" id="SignalP"/>
    </source>
</evidence>
<evidence type="ECO:0000256" key="4">
    <source>
        <dbReference type="ARBA" id="ARBA00022801"/>
    </source>
</evidence>
<comment type="similarity">
    <text evidence="2 7">Belongs to the glycosyl hydrolase 31 family.</text>
</comment>
<dbReference type="Gene3D" id="2.60.40.1760">
    <property type="entry name" value="glycosyl hydrolase (family 31)"/>
    <property type="match status" value="1"/>
</dbReference>
<dbReference type="SUPFAM" id="SSF51011">
    <property type="entry name" value="Glycosyl hydrolase domain"/>
    <property type="match status" value="1"/>
</dbReference>
<organism evidence="12 13">
    <name type="scientific">Cyberlindnera jadinii (strain ATCC 18201 / CBS 1600 / BCRC 20928 / JCM 3617 / NBRC 0987 / NRRL Y-1542)</name>
    <name type="common">Torula yeast</name>
    <name type="synonym">Candida utilis</name>
    <dbReference type="NCBI Taxonomy" id="983966"/>
    <lineage>
        <taxon>Eukaryota</taxon>
        <taxon>Fungi</taxon>
        <taxon>Dikarya</taxon>
        <taxon>Ascomycota</taxon>
        <taxon>Saccharomycotina</taxon>
        <taxon>Saccharomycetes</taxon>
        <taxon>Phaffomycetales</taxon>
        <taxon>Phaffomycetaceae</taxon>
        <taxon>Cyberlindnera</taxon>
    </lineage>
</organism>
<evidence type="ECO:0000256" key="3">
    <source>
        <dbReference type="ARBA" id="ARBA00022729"/>
    </source>
</evidence>
<keyword evidence="3 8" id="KW-0732">Signal</keyword>
<dbReference type="Pfam" id="PF01055">
    <property type="entry name" value="Glyco_hydro_31_2nd"/>
    <property type="match status" value="1"/>
</dbReference>
<dbReference type="Gene3D" id="3.20.20.80">
    <property type="entry name" value="Glycosidases"/>
    <property type="match status" value="1"/>
</dbReference>
<feature type="signal peptide" evidence="8">
    <location>
        <begin position="1"/>
        <end position="19"/>
    </location>
</feature>
<keyword evidence="5" id="KW-0325">Glycoprotein</keyword>
<dbReference type="PANTHER" id="PTHR22762:SF54">
    <property type="entry name" value="BCDNA.GH04962"/>
    <property type="match status" value="1"/>
</dbReference>
<evidence type="ECO:0000313" key="13">
    <source>
        <dbReference type="Proteomes" id="UP000094389"/>
    </source>
</evidence>
<dbReference type="Pfam" id="PF13802">
    <property type="entry name" value="Gal_mutarotas_2"/>
    <property type="match status" value="1"/>
</dbReference>
<proteinExistence type="inferred from homology"/>
<dbReference type="EMBL" id="KV453936">
    <property type="protein sequence ID" value="ODV72191.1"/>
    <property type="molecule type" value="Genomic_DNA"/>
</dbReference>
<sequence length="907" mass="103213">MKLARFFLCLFALFYGVIAVKKELFKTCDQSGFCHRNRHYAQEIAKTKKSYYTVARDSVQLGDSKISGDIHKVLNDSHVVKLPFEVDILENDNIRVRIDEDRSQVNWGSKLLQKERYSGAHKWAFATEPTPSKDYQVEESGDVISVSYGGGKYTLEIHLGTFQVVVKYKGAVQVVLNEKNLLNVEHYRVEEDNDANRLPDESDFDAFHDSFKDSNADSLPFGPESVALDVTFNGFKYVYGIPEHADSLVLKDTKSSEPYRLYNVDIFEYETDSKLAMYGAIPYLVAHKPGLSTGVFWINGADTYVDIDREEESSDGVITSKESTSAHWMSENGIIDVVILIAETPEQITENYASLTGTTPLPQLFSLGYHQCRWNYNDEDDVLQITENMDKHNIPYDTIWLDIEYTDSKKYFTWKKESFPDPDGMLKKLASTGRNLVTIIDPHIKLGYEVSKNLEANDMAVLNKEGKPFHGHCWPGESIWIDTFKSSAVDYWTTLFQNNTEFSGDATNLHIWNDMNEPSVFSGPETTSPKDLITHESVEIRSDHNIYGMTYHEATFEAMKARYGNKRPFILTRAYFSGSQRTAAMWTGDNMSKWEYLKISIPMILTQNLAGMPFSGADVGGFFGNPSKELLTRWYQAGIWYPFFRAHAHIDARRREPWIAGEPYTSLMTEAVKLRYSLLPLWYTKFYESSLTGTPVMTPLFYRFPDDEATFAIENSFFVGDLLVTPVTEEGAEKQTVYLPDDSKYFDYKTFEVLQGRGEHVVDAPLEKIPVYIKDGSITPRKDRYRRSSKLMKYDPYTLVVALDSNGEAQGKLYIDDGETYDYEHGDFVYLDLTFRDGVLSSQVLNGSMDVSNTLERVIILGSESVESATAEQAGETRGLSVESKENYIVVKNPGVVMGKPWKINLL</sequence>
<evidence type="ECO:0000256" key="5">
    <source>
        <dbReference type="ARBA" id="ARBA00023180"/>
    </source>
</evidence>
<dbReference type="InterPro" id="IPR017853">
    <property type="entry name" value="GH"/>
</dbReference>
<dbReference type="GO" id="GO:0017177">
    <property type="term" value="C:glucosidase II complex"/>
    <property type="evidence" value="ECO:0007669"/>
    <property type="project" value="TreeGrafter"/>
</dbReference>
<name>A0A1E4RYC3_CYBJN</name>
<evidence type="ECO:0000259" key="10">
    <source>
        <dbReference type="Pfam" id="PF13802"/>
    </source>
</evidence>
<dbReference type="GO" id="GO:0005975">
    <property type="term" value="P:carbohydrate metabolic process"/>
    <property type="evidence" value="ECO:0007669"/>
    <property type="project" value="InterPro"/>
</dbReference>
<keyword evidence="13" id="KW-1185">Reference proteome</keyword>
<evidence type="ECO:0000256" key="1">
    <source>
        <dbReference type="ARBA" id="ARBA00004881"/>
    </source>
</evidence>
<dbReference type="Proteomes" id="UP000094389">
    <property type="component" value="Unassembled WGS sequence"/>
</dbReference>
<feature type="domain" description="Glycoside hydrolase family 31 N-terminal" evidence="10">
    <location>
        <begin position="83"/>
        <end position="306"/>
    </location>
</feature>